<name>A0AAV6HMX4_9ERIC</name>
<evidence type="ECO:0000259" key="8">
    <source>
        <dbReference type="Pfam" id="PF13359"/>
    </source>
</evidence>
<proteinExistence type="inferred from homology"/>
<keyword evidence="6" id="KW-0378">Hydrolase</keyword>
<keyword evidence="5" id="KW-0479">Metal-binding</keyword>
<organism evidence="9 10">
    <name type="scientific">Rhododendron griersonianum</name>
    <dbReference type="NCBI Taxonomy" id="479676"/>
    <lineage>
        <taxon>Eukaryota</taxon>
        <taxon>Viridiplantae</taxon>
        <taxon>Streptophyta</taxon>
        <taxon>Embryophyta</taxon>
        <taxon>Tracheophyta</taxon>
        <taxon>Spermatophyta</taxon>
        <taxon>Magnoliopsida</taxon>
        <taxon>eudicotyledons</taxon>
        <taxon>Gunneridae</taxon>
        <taxon>Pentapetalae</taxon>
        <taxon>asterids</taxon>
        <taxon>Ericales</taxon>
        <taxon>Ericaceae</taxon>
        <taxon>Ericoideae</taxon>
        <taxon>Rhodoreae</taxon>
        <taxon>Rhododendron</taxon>
    </lineage>
</organism>
<evidence type="ECO:0000256" key="6">
    <source>
        <dbReference type="ARBA" id="ARBA00022801"/>
    </source>
</evidence>
<dbReference type="GO" id="GO:0016787">
    <property type="term" value="F:hydrolase activity"/>
    <property type="evidence" value="ECO:0007669"/>
    <property type="project" value="UniProtKB-KW"/>
</dbReference>
<keyword evidence="4" id="KW-0540">Nuclease</keyword>
<accession>A0AAV6HMX4</accession>
<dbReference type="GO" id="GO:0004518">
    <property type="term" value="F:nuclease activity"/>
    <property type="evidence" value="ECO:0007669"/>
    <property type="project" value="UniProtKB-KW"/>
</dbReference>
<keyword evidence="7" id="KW-0539">Nucleus</keyword>
<protein>
    <recommendedName>
        <fullName evidence="8">DDE Tnp4 domain-containing protein</fullName>
    </recommendedName>
</protein>
<evidence type="ECO:0000313" key="9">
    <source>
        <dbReference type="EMBL" id="KAG5515370.1"/>
    </source>
</evidence>
<evidence type="ECO:0000313" key="10">
    <source>
        <dbReference type="Proteomes" id="UP000823749"/>
    </source>
</evidence>
<dbReference type="GO" id="GO:0046872">
    <property type="term" value="F:metal ion binding"/>
    <property type="evidence" value="ECO:0007669"/>
    <property type="project" value="UniProtKB-KW"/>
</dbReference>
<evidence type="ECO:0000256" key="3">
    <source>
        <dbReference type="ARBA" id="ARBA00006958"/>
    </source>
</evidence>
<dbReference type="Proteomes" id="UP000823749">
    <property type="component" value="Chromosome 13"/>
</dbReference>
<evidence type="ECO:0000256" key="1">
    <source>
        <dbReference type="ARBA" id="ARBA00001968"/>
    </source>
</evidence>
<dbReference type="EMBL" id="JACTNZ010000013">
    <property type="protein sequence ID" value="KAG5515370.1"/>
    <property type="molecule type" value="Genomic_DNA"/>
</dbReference>
<gene>
    <name evidence="9" type="ORF">RHGRI_036422</name>
</gene>
<dbReference type="PANTHER" id="PTHR22930:SF291">
    <property type="entry name" value="EXPRESSED PROTEIN"/>
    <property type="match status" value="1"/>
</dbReference>
<dbReference type="PANTHER" id="PTHR22930">
    <property type="match status" value="1"/>
</dbReference>
<comment type="similarity">
    <text evidence="3">Belongs to the HARBI1 family.</text>
</comment>
<comment type="caution">
    <text evidence="9">The sequence shown here is derived from an EMBL/GenBank/DDBJ whole genome shotgun (WGS) entry which is preliminary data.</text>
</comment>
<comment type="cofactor">
    <cofactor evidence="1">
        <name>a divalent metal cation</name>
        <dbReference type="ChEBI" id="CHEBI:60240"/>
    </cofactor>
</comment>
<dbReference type="InterPro" id="IPR045249">
    <property type="entry name" value="HARBI1-like"/>
</dbReference>
<dbReference type="InterPro" id="IPR027806">
    <property type="entry name" value="HARBI1_dom"/>
</dbReference>
<reference evidence="9 10" key="1">
    <citation type="submission" date="2020-08" db="EMBL/GenBank/DDBJ databases">
        <title>Plant Genome Project.</title>
        <authorList>
            <person name="Zhang R.-G."/>
        </authorList>
    </citation>
    <scope>NUCLEOTIDE SEQUENCE [LARGE SCALE GENOMIC DNA]</scope>
    <source>
        <strain evidence="9">WSP0</strain>
        <tissue evidence="9">Leaf</tissue>
    </source>
</reference>
<evidence type="ECO:0000256" key="2">
    <source>
        <dbReference type="ARBA" id="ARBA00004123"/>
    </source>
</evidence>
<evidence type="ECO:0000256" key="5">
    <source>
        <dbReference type="ARBA" id="ARBA00022723"/>
    </source>
</evidence>
<keyword evidence="10" id="KW-1185">Reference proteome</keyword>
<dbReference type="Pfam" id="PF13359">
    <property type="entry name" value="DDE_Tnp_4"/>
    <property type="match status" value="1"/>
</dbReference>
<sequence>MGPVKGYKKRRKVEPNVSASGSSEEGSLDWWDALSKRIAAANWALMLLLGWELQLNYFVTVLITEKLGPTFRGSNVIMHHSIMREIGYVWGNICGISSPSKGLDKFESMFKISRKTFNYICSLVKDCMMAKTSNFTFSNGKPMCLNDQVAIALRRLSSGDSLIAVADSFGTNHSTVSQLTWRFVEAMEERGIHHLQWPSTEQEMTKIKSKFEKIRGLPNCCGAIDTTHITMLLSSTEMDSNVWLDSEKNHSMILQAIVDPDMRFRDIVTGWPGKMDDFDVLQRSTFFKLCEKGERLNGNKMKLSEGTELREYIVGDSGFPILPWLINPFKGKENSESKVEFNKRHFATRVVAQRALTRLKEMWRIIQGVMWRPDKNRLPRIILVCCILHNIVIDMEDDVYDELVLSHHHDAGYKQEVCKFADKTALVLRDNLSLYLSGRL</sequence>
<evidence type="ECO:0000256" key="7">
    <source>
        <dbReference type="ARBA" id="ARBA00023242"/>
    </source>
</evidence>
<evidence type="ECO:0000256" key="4">
    <source>
        <dbReference type="ARBA" id="ARBA00022722"/>
    </source>
</evidence>
<feature type="domain" description="DDE Tnp4" evidence="8">
    <location>
        <begin position="224"/>
        <end position="390"/>
    </location>
</feature>
<dbReference type="GO" id="GO:0005634">
    <property type="term" value="C:nucleus"/>
    <property type="evidence" value="ECO:0007669"/>
    <property type="project" value="UniProtKB-SubCell"/>
</dbReference>
<comment type="subcellular location">
    <subcellularLocation>
        <location evidence="2">Nucleus</location>
    </subcellularLocation>
</comment>
<dbReference type="AlphaFoldDB" id="A0AAV6HMX4"/>